<name>A0A975AY82_9BACT</name>
<dbReference type="PANTHER" id="PTHR21485">
    <property type="entry name" value="HAD SUPERFAMILY MEMBERS CMAS AND KDSC"/>
    <property type="match status" value="1"/>
</dbReference>
<dbReference type="KEGG" id="saqt:GJV85_00920"/>
<evidence type="ECO:0000313" key="1">
    <source>
        <dbReference type="EMBL" id="QSZ40739.1"/>
    </source>
</evidence>
<reference evidence="1" key="2">
    <citation type="submission" date="2021-04" db="EMBL/GenBank/DDBJ databases">
        <title>Isolation and characterization of a novel species of the genus Sulfurimonas.</title>
        <authorList>
            <person name="Fukui M."/>
        </authorList>
    </citation>
    <scope>NUCLEOTIDE SEQUENCE</scope>
    <source>
        <strain evidence="1">H1576</strain>
    </source>
</reference>
<dbReference type="RefSeq" id="WP_207562018.1">
    <property type="nucleotide sequence ID" value="NZ_CP046072.1"/>
</dbReference>
<accession>A0A975AY82</accession>
<protein>
    <submittedName>
        <fullName evidence="1">Acylneuraminate cytidylyltransferase family protein</fullName>
    </submittedName>
</protein>
<dbReference type="CDD" id="cd02513">
    <property type="entry name" value="CMP-NeuAc_Synthase"/>
    <property type="match status" value="1"/>
</dbReference>
<dbReference type="InterPro" id="IPR029044">
    <property type="entry name" value="Nucleotide-diphossugar_trans"/>
</dbReference>
<dbReference type="Pfam" id="PF02348">
    <property type="entry name" value="CTP_transf_3"/>
    <property type="match status" value="1"/>
</dbReference>
<keyword evidence="2" id="KW-1185">Reference proteome</keyword>
<evidence type="ECO:0000313" key="2">
    <source>
        <dbReference type="Proteomes" id="UP000671852"/>
    </source>
</evidence>
<gene>
    <name evidence="1" type="ORF">GJV85_00920</name>
</gene>
<dbReference type="GO" id="GO:0008781">
    <property type="term" value="F:N-acylneuraminate cytidylyltransferase activity"/>
    <property type="evidence" value="ECO:0007669"/>
    <property type="project" value="TreeGrafter"/>
</dbReference>
<keyword evidence="1" id="KW-0548">Nucleotidyltransferase</keyword>
<proteinExistence type="predicted"/>
<sequence>MYEDSKILAIIPARGGSKRLPNKNILPLQGKPLIEWSLEEAQKSKYIDTTIVSSDSKSILDVVSKFAPNMAFKRPSELAQDETRSIDVVINALEFYKEYEYVILLQPTSPLRDVKDIDGAIEHFFKNKATSVIGVCEVEHSPLWSNTLDETLSMDEFLDDKYNNSRSQDLPLYYRINGAFYMSNTESIKENETFFVKQNIYAYIMSQEHSADIDTKLDFIVADALLRERKLEKNR</sequence>
<dbReference type="Gene3D" id="3.90.550.10">
    <property type="entry name" value="Spore Coat Polysaccharide Biosynthesis Protein SpsA, Chain A"/>
    <property type="match status" value="1"/>
</dbReference>
<dbReference type="PANTHER" id="PTHR21485:SF6">
    <property type="entry name" value="N-ACYLNEURAMINATE CYTIDYLYLTRANSFERASE-RELATED"/>
    <property type="match status" value="1"/>
</dbReference>
<dbReference type="InterPro" id="IPR050793">
    <property type="entry name" value="CMP-NeuNAc_synthase"/>
</dbReference>
<dbReference type="SUPFAM" id="SSF53448">
    <property type="entry name" value="Nucleotide-diphospho-sugar transferases"/>
    <property type="match status" value="1"/>
</dbReference>
<dbReference type="AlphaFoldDB" id="A0A975AY82"/>
<dbReference type="InterPro" id="IPR003329">
    <property type="entry name" value="Cytidylyl_trans"/>
</dbReference>
<dbReference type="Proteomes" id="UP000671852">
    <property type="component" value="Chromosome"/>
</dbReference>
<dbReference type="EMBL" id="CP046072">
    <property type="protein sequence ID" value="QSZ40739.1"/>
    <property type="molecule type" value="Genomic_DNA"/>
</dbReference>
<organism evidence="1 2">
    <name type="scientific">Sulfurimonas aquatica</name>
    <dbReference type="NCBI Taxonomy" id="2672570"/>
    <lineage>
        <taxon>Bacteria</taxon>
        <taxon>Pseudomonadati</taxon>
        <taxon>Campylobacterota</taxon>
        <taxon>Epsilonproteobacteria</taxon>
        <taxon>Campylobacterales</taxon>
        <taxon>Sulfurimonadaceae</taxon>
        <taxon>Sulfurimonas</taxon>
    </lineage>
</organism>
<reference evidence="1" key="1">
    <citation type="submission" date="2019-11" db="EMBL/GenBank/DDBJ databases">
        <authorList>
            <person name="Kojima H."/>
        </authorList>
    </citation>
    <scope>NUCLEOTIDE SEQUENCE</scope>
    <source>
        <strain evidence="1">H1576</strain>
    </source>
</reference>
<keyword evidence="1" id="KW-0808">Transferase</keyword>